<evidence type="ECO:0000259" key="4">
    <source>
        <dbReference type="PROSITE" id="PS51819"/>
    </source>
</evidence>
<dbReference type="KEGG" id="dea:FPZ08_04620"/>
<reference evidence="5 6" key="1">
    <citation type="submission" date="2019-07" db="EMBL/GenBank/DDBJ databases">
        <title>Full genome sequence of Devosia sp. Gsoil 520.</title>
        <authorList>
            <person name="Im W.-T."/>
        </authorList>
    </citation>
    <scope>NUCLEOTIDE SEQUENCE [LARGE SCALE GENOMIC DNA]</scope>
    <source>
        <strain evidence="5 6">Gsoil 520</strain>
    </source>
</reference>
<gene>
    <name evidence="5" type="ORF">FPZ08_04620</name>
</gene>
<protein>
    <recommendedName>
        <fullName evidence="2">Bleomycin resistance protein</fullName>
    </recommendedName>
</protein>
<dbReference type="RefSeq" id="WP_146288893.1">
    <property type="nucleotide sequence ID" value="NZ_CP042304.1"/>
</dbReference>
<dbReference type="SUPFAM" id="SSF54593">
    <property type="entry name" value="Glyoxalase/Bleomycin resistance protein/Dihydroxybiphenyl dioxygenase"/>
    <property type="match status" value="1"/>
</dbReference>
<dbReference type="PROSITE" id="PS51819">
    <property type="entry name" value="VOC"/>
    <property type="match status" value="1"/>
</dbReference>
<name>A0A5B8LQ60_9HYPH</name>
<feature type="domain" description="VOC" evidence="4">
    <location>
        <begin position="1"/>
        <end position="119"/>
    </location>
</feature>
<dbReference type="InterPro" id="IPR037523">
    <property type="entry name" value="VOC_core"/>
</dbReference>
<dbReference type="AlphaFoldDB" id="A0A5B8LQ60"/>
<evidence type="ECO:0000256" key="1">
    <source>
        <dbReference type="ARBA" id="ARBA00011051"/>
    </source>
</evidence>
<evidence type="ECO:0000313" key="6">
    <source>
        <dbReference type="Proteomes" id="UP000315364"/>
    </source>
</evidence>
<dbReference type="Proteomes" id="UP000315364">
    <property type="component" value="Chromosome"/>
</dbReference>
<evidence type="ECO:0000313" key="5">
    <source>
        <dbReference type="EMBL" id="QDZ10089.1"/>
    </source>
</evidence>
<dbReference type="InterPro" id="IPR004360">
    <property type="entry name" value="Glyas_Fos-R_dOase_dom"/>
</dbReference>
<evidence type="ECO:0000256" key="2">
    <source>
        <dbReference type="ARBA" id="ARBA00021572"/>
    </source>
</evidence>
<keyword evidence="6" id="KW-1185">Reference proteome</keyword>
<dbReference type="PRINTS" id="PR00311">
    <property type="entry name" value="BLEOMYCINRST"/>
</dbReference>
<dbReference type="Pfam" id="PF00903">
    <property type="entry name" value="Glyoxalase"/>
    <property type="match status" value="1"/>
</dbReference>
<dbReference type="Gene3D" id="3.10.180.10">
    <property type="entry name" value="2,3-Dihydroxybiphenyl 1,2-Dioxygenase, domain 1"/>
    <property type="match status" value="1"/>
</dbReference>
<sequence>MTDHATPNLPSRDFDATARFYAALGFTESWRDPDWMILRRGGLQLEFFLLAELDPATSSFACCLRLDDLDGFYAACRAAGIPEASTGWPRLHPPRLEDWGGTVGYLVDPDCTLLRLVQNSG</sequence>
<dbReference type="GO" id="GO:0046677">
    <property type="term" value="P:response to antibiotic"/>
    <property type="evidence" value="ECO:0007669"/>
    <property type="project" value="UniProtKB-KW"/>
</dbReference>
<accession>A0A5B8LQ60</accession>
<comment type="similarity">
    <text evidence="1">Belongs to the bleomycin resistance protein family.</text>
</comment>
<keyword evidence="3" id="KW-0046">Antibiotic resistance</keyword>
<dbReference type="EMBL" id="CP042304">
    <property type="protein sequence ID" value="QDZ10089.1"/>
    <property type="molecule type" value="Genomic_DNA"/>
</dbReference>
<dbReference type="CDD" id="cd08350">
    <property type="entry name" value="BLMT_like"/>
    <property type="match status" value="1"/>
</dbReference>
<proteinExistence type="inferred from homology"/>
<evidence type="ECO:0000256" key="3">
    <source>
        <dbReference type="ARBA" id="ARBA00023251"/>
    </source>
</evidence>
<dbReference type="InterPro" id="IPR000335">
    <property type="entry name" value="Bleomycin-R"/>
</dbReference>
<dbReference type="InterPro" id="IPR029068">
    <property type="entry name" value="Glyas_Bleomycin-R_OHBP_Dase"/>
</dbReference>
<dbReference type="OrthoDB" id="9791602at2"/>
<organism evidence="5 6">
    <name type="scientific">Devosia ginsengisoli</name>
    <dbReference type="NCBI Taxonomy" id="400770"/>
    <lineage>
        <taxon>Bacteria</taxon>
        <taxon>Pseudomonadati</taxon>
        <taxon>Pseudomonadota</taxon>
        <taxon>Alphaproteobacteria</taxon>
        <taxon>Hyphomicrobiales</taxon>
        <taxon>Devosiaceae</taxon>
        <taxon>Devosia</taxon>
    </lineage>
</organism>